<gene>
    <name evidence="1" type="ORF">SPELUC_LOCUS322</name>
</gene>
<protein>
    <submittedName>
        <fullName evidence="1">15481_t:CDS:1</fullName>
    </submittedName>
</protein>
<keyword evidence="2" id="KW-1185">Reference proteome</keyword>
<dbReference type="EMBL" id="CAJVPW010000113">
    <property type="protein sequence ID" value="CAG8443129.1"/>
    <property type="molecule type" value="Genomic_DNA"/>
</dbReference>
<sequence length="508" mass="59426">MKPRFLRRNLSYLQQKHNKKLSTRKSKNIQEKKGITLDELFEGREKEEQFLSTSRIKRALQLTFEGLVVHTNQGSEVEPHLQLECEITLYKIKRDHSRKRRLSNGKWESCEYRQIFRTLIQMLHGEGGCYVKDLKSLQPYVTSFDDAGEPVQDLVLNFRVYAINNQTWPPNTTLSSSQIQISNEHGKLNIAYNLGDCTRRTLCNQLEVIENGKFIKDGQYDVNLRLLREQGSIIPSDWKIRFTLYWDCKVHLPLRPIETSPLAISNIQHDELPVTYIYRVADCQLTQVVKGFRCPWCSHLRFKDSGSMMIHLRCNHIHLKFGTKIGRQLPSDRVIIVSSNEDFSEFDYFIIDKKDGSWTVRPFIYPIKRHQSTSQLPLALLPTNNFYHSHSFMPFKEGDVDSEDEICTHWLEQLNDETLDELSDASDKEKQMMKIWNRYIEPQRGLADRNLPDVCLQFAKTRARQIAELELRNEFAFHLLNILEFKLIDSACVTKCLGFVDKVISKMC</sequence>
<accession>A0ACA9JZA1</accession>
<organism evidence="1 2">
    <name type="scientific">Cetraspora pellucida</name>
    <dbReference type="NCBI Taxonomy" id="1433469"/>
    <lineage>
        <taxon>Eukaryota</taxon>
        <taxon>Fungi</taxon>
        <taxon>Fungi incertae sedis</taxon>
        <taxon>Mucoromycota</taxon>
        <taxon>Glomeromycotina</taxon>
        <taxon>Glomeromycetes</taxon>
        <taxon>Diversisporales</taxon>
        <taxon>Gigasporaceae</taxon>
        <taxon>Cetraspora</taxon>
    </lineage>
</organism>
<proteinExistence type="predicted"/>
<name>A0ACA9JZA1_9GLOM</name>
<comment type="caution">
    <text evidence="1">The sequence shown here is derived from an EMBL/GenBank/DDBJ whole genome shotgun (WGS) entry which is preliminary data.</text>
</comment>
<evidence type="ECO:0000313" key="2">
    <source>
        <dbReference type="Proteomes" id="UP000789366"/>
    </source>
</evidence>
<dbReference type="Proteomes" id="UP000789366">
    <property type="component" value="Unassembled WGS sequence"/>
</dbReference>
<reference evidence="1" key="1">
    <citation type="submission" date="2021-06" db="EMBL/GenBank/DDBJ databases">
        <authorList>
            <person name="Kallberg Y."/>
            <person name="Tangrot J."/>
            <person name="Rosling A."/>
        </authorList>
    </citation>
    <scope>NUCLEOTIDE SEQUENCE</scope>
    <source>
        <strain evidence="1">28 12/20/2015</strain>
    </source>
</reference>
<evidence type="ECO:0000313" key="1">
    <source>
        <dbReference type="EMBL" id="CAG8443129.1"/>
    </source>
</evidence>